<reference evidence="1" key="1">
    <citation type="submission" date="2023-03" db="EMBL/GenBank/DDBJ databases">
        <title>Massive genome expansion in bonnet fungi (Mycena s.s.) driven by repeated elements and novel gene families across ecological guilds.</title>
        <authorList>
            <consortium name="Lawrence Berkeley National Laboratory"/>
            <person name="Harder C.B."/>
            <person name="Miyauchi S."/>
            <person name="Viragh M."/>
            <person name="Kuo A."/>
            <person name="Thoen E."/>
            <person name="Andreopoulos B."/>
            <person name="Lu D."/>
            <person name="Skrede I."/>
            <person name="Drula E."/>
            <person name="Henrissat B."/>
            <person name="Morin E."/>
            <person name="Kohler A."/>
            <person name="Barry K."/>
            <person name="LaButti K."/>
            <person name="Morin E."/>
            <person name="Salamov A."/>
            <person name="Lipzen A."/>
            <person name="Mereny Z."/>
            <person name="Hegedus B."/>
            <person name="Baldrian P."/>
            <person name="Stursova M."/>
            <person name="Weitz H."/>
            <person name="Taylor A."/>
            <person name="Grigoriev I.V."/>
            <person name="Nagy L.G."/>
            <person name="Martin F."/>
            <person name="Kauserud H."/>
        </authorList>
    </citation>
    <scope>NUCLEOTIDE SEQUENCE</scope>
    <source>
        <strain evidence="1">CBHHK200</strain>
    </source>
</reference>
<proteinExistence type="predicted"/>
<evidence type="ECO:0000313" key="2">
    <source>
        <dbReference type="Proteomes" id="UP001218188"/>
    </source>
</evidence>
<protein>
    <submittedName>
        <fullName evidence="1">Uncharacterized protein</fullName>
    </submittedName>
</protein>
<keyword evidence="2" id="KW-1185">Reference proteome</keyword>
<dbReference type="Proteomes" id="UP001218188">
    <property type="component" value="Unassembled WGS sequence"/>
</dbReference>
<accession>A0AAD6TFJ0</accession>
<sequence>CFGPLARVFISFVGLTHCAHTLKSRVPCQRTADSPSRKYYRFSHFLVLLGFSDGLINELFGIPLAERLLGPRFQATETLSGKAGVRRQRLFISGVEESPITSAPDVAR</sequence>
<comment type="caution">
    <text evidence="1">The sequence shown here is derived from an EMBL/GenBank/DDBJ whole genome shotgun (WGS) entry which is preliminary data.</text>
</comment>
<feature type="non-terminal residue" evidence="1">
    <location>
        <position position="1"/>
    </location>
</feature>
<organism evidence="1 2">
    <name type="scientific">Mycena alexandri</name>
    <dbReference type="NCBI Taxonomy" id="1745969"/>
    <lineage>
        <taxon>Eukaryota</taxon>
        <taxon>Fungi</taxon>
        <taxon>Dikarya</taxon>
        <taxon>Basidiomycota</taxon>
        <taxon>Agaricomycotina</taxon>
        <taxon>Agaricomycetes</taxon>
        <taxon>Agaricomycetidae</taxon>
        <taxon>Agaricales</taxon>
        <taxon>Marasmiineae</taxon>
        <taxon>Mycenaceae</taxon>
        <taxon>Mycena</taxon>
    </lineage>
</organism>
<evidence type="ECO:0000313" key="1">
    <source>
        <dbReference type="EMBL" id="KAJ7045679.1"/>
    </source>
</evidence>
<dbReference type="EMBL" id="JARJCM010000004">
    <property type="protein sequence ID" value="KAJ7045679.1"/>
    <property type="molecule type" value="Genomic_DNA"/>
</dbReference>
<name>A0AAD6TFJ0_9AGAR</name>
<dbReference type="AlphaFoldDB" id="A0AAD6TFJ0"/>
<gene>
    <name evidence="1" type="ORF">C8F04DRAFT_1065726</name>
</gene>